<name>A0A8A8D5P2_9BURK</name>
<protein>
    <submittedName>
        <fullName evidence="1">Uncharacterized protein</fullName>
    </submittedName>
</protein>
<sequence>MLKKIVWSENSIFNVKLSENLFTLAQMRCNHLMQFFDVSNEDGAWSGVDLNTVPELFSIYVAENKLKPILVEKIDESRVAPNLRPAPKLMLSLRIDGPGEFGADLIELSDTYSVDGKKIVKQKLSSQEDLDSIRRYELAGMVGDPNKIKGRLLRFFESGVNWDDSKYFIFKDIRPPHAIRN</sequence>
<proteinExistence type="predicted"/>
<organism evidence="1 2">
    <name type="scientific">Burkholderia seminalis</name>
    <dbReference type="NCBI Taxonomy" id="488731"/>
    <lineage>
        <taxon>Bacteria</taxon>
        <taxon>Pseudomonadati</taxon>
        <taxon>Pseudomonadota</taxon>
        <taxon>Betaproteobacteria</taxon>
        <taxon>Burkholderiales</taxon>
        <taxon>Burkholderiaceae</taxon>
        <taxon>Burkholderia</taxon>
        <taxon>Burkholderia cepacia complex</taxon>
    </lineage>
</organism>
<dbReference type="Proteomes" id="UP000027834">
    <property type="component" value="Chromosome 1"/>
</dbReference>
<accession>A0A8A8D5P2</accession>
<keyword evidence="2" id="KW-1185">Reference proteome</keyword>
<reference evidence="1" key="2">
    <citation type="submission" date="2021-03" db="EMBL/GenBank/DDBJ databases">
        <title>Complete genome sequence of Burkholderia seminalis 869T2.</title>
        <authorList>
            <person name="Hung S.-H."/>
            <person name="Huang C.-T."/>
            <person name="Huang C.-C."/>
            <person name="Kuo C.-H."/>
        </authorList>
    </citation>
    <scope>NUCLEOTIDE SEQUENCE</scope>
    <source>
        <strain evidence="1">869T2</strain>
    </source>
</reference>
<evidence type="ECO:0000313" key="2">
    <source>
        <dbReference type="Proteomes" id="UP000027834"/>
    </source>
</evidence>
<dbReference type="AlphaFoldDB" id="A0A8A8D5P2"/>
<reference evidence="1" key="1">
    <citation type="submission" date="2014-04" db="EMBL/GenBank/DDBJ databases">
        <authorList>
            <person name="Ho Y.-N."/>
            <person name="Huang C.-C."/>
        </authorList>
    </citation>
    <scope>NUCLEOTIDE SEQUENCE</scope>
    <source>
        <strain evidence="1">869T2</strain>
    </source>
</reference>
<dbReference type="RefSeq" id="WP_154233706.1">
    <property type="nucleotide sequence ID" value="NZ_CP072520.1"/>
</dbReference>
<evidence type="ECO:0000313" key="1">
    <source>
        <dbReference type="EMBL" id="QTO19930.1"/>
    </source>
</evidence>
<gene>
    <name evidence="1" type="ORF">DT99_006785</name>
</gene>
<dbReference type="EMBL" id="CP072520">
    <property type="protein sequence ID" value="QTO19930.1"/>
    <property type="molecule type" value="Genomic_DNA"/>
</dbReference>